<dbReference type="Gene3D" id="1.10.10.60">
    <property type="entry name" value="Homeodomain-like"/>
    <property type="match status" value="1"/>
</dbReference>
<reference evidence="5 6" key="2">
    <citation type="submission" date="2018-03" db="EMBL/GenBank/DDBJ databases">
        <title>Draft genome of Pseudomonas putida strain KT-27.</title>
        <authorList>
            <person name="Yoshizawa S."/>
            <person name="Khan N.H."/>
            <person name="Nishimura M."/>
            <person name="Chiura H.X."/>
            <person name="Ogura Y."/>
            <person name="Hayashi T."/>
            <person name="Kogure K."/>
        </authorList>
    </citation>
    <scope>NUCLEOTIDE SEQUENCE [LARGE SCALE GENOMIC DNA]</scope>
    <source>
        <strain evidence="5 6">KT-27</strain>
    </source>
</reference>
<evidence type="ECO:0000256" key="1">
    <source>
        <dbReference type="ARBA" id="ARBA00023015"/>
    </source>
</evidence>
<dbReference type="GO" id="GO:0043565">
    <property type="term" value="F:sequence-specific DNA binding"/>
    <property type="evidence" value="ECO:0007669"/>
    <property type="project" value="InterPro"/>
</dbReference>
<comment type="caution">
    <text evidence="5">The sequence shown here is derived from an EMBL/GenBank/DDBJ whole genome shotgun (WGS) entry which is preliminary data.</text>
</comment>
<dbReference type="Pfam" id="PF01965">
    <property type="entry name" value="DJ-1_PfpI"/>
    <property type="match status" value="1"/>
</dbReference>
<dbReference type="SUPFAM" id="SSF52317">
    <property type="entry name" value="Class I glutamine amidotransferase-like"/>
    <property type="match status" value="1"/>
</dbReference>
<dbReference type="PANTHER" id="PTHR43130">
    <property type="entry name" value="ARAC-FAMILY TRANSCRIPTIONAL REGULATOR"/>
    <property type="match status" value="1"/>
</dbReference>
<protein>
    <submittedName>
        <fullName evidence="5">AraC family transcriptional regulator</fullName>
    </submittedName>
</protein>
<feature type="domain" description="HTH araC/xylS-type" evidence="4">
    <location>
        <begin position="227"/>
        <end position="325"/>
    </location>
</feature>
<sequence length="331" mass="37020">MTAPSESATSVNSSKTKRIGLLILPQFSMMALAGASEPLRVANRLSDKTLYEWTLLTESGGPVSSSSGIEIQTIPVDQAPELDRVFVLASLDIERQKPPKMLRFLQRAASRGITVGALSTGTFILARAGLLEGKRCTLHWESIGQFSEEFPTIEVTKELYVNHGNRWTCAGGTAAIDLMLAQIALDFGNQLAANIAEQFLHARIRAPEEHQRMSIQWRFGIHDRRLTAAIAFMEDNLENIVGIEDIAERCNLSHRQLERLWHQHFGMTPKKFYLELRLSEARRLLRESTQPIASIAYSCGFVSASHLGAAYRRIWGCTPGEERRKFDDAHS</sequence>
<dbReference type="Proteomes" id="UP000237194">
    <property type="component" value="Unassembled WGS sequence"/>
</dbReference>
<gene>
    <name evidence="5" type="ORF">BGP80_19525</name>
</gene>
<dbReference type="SMART" id="SM00342">
    <property type="entry name" value="HTH_ARAC"/>
    <property type="match status" value="1"/>
</dbReference>
<reference evidence="5 6" key="1">
    <citation type="submission" date="2016-08" db="EMBL/GenBank/DDBJ databases">
        <authorList>
            <person name="Seilhamer J.J."/>
        </authorList>
    </citation>
    <scope>NUCLEOTIDE SEQUENCE [LARGE SCALE GENOMIC DNA]</scope>
    <source>
        <strain evidence="5 6">KT-27</strain>
    </source>
</reference>
<evidence type="ECO:0000256" key="3">
    <source>
        <dbReference type="ARBA" id="ARBA00023163"/>
    </source>
</evidence>
<dbReference type="Gene3D" id="3.40.50.880">
    <property type="match status" value="1"/>
</dbReference>
<dbReference type="InterPro" id="IPR018060">
    <property type="entry name" value="HTH_AraC"/>
</dbReference>
<name>A0A2S3WHA7_PSEPU</name>
<evidence type="ECO:0000256" key="2">
    <source>
        <dbReference type="ARBA" id="ARBA00023125"/>
    </source>
</evidence>
<evidence type="ECO:0000313" key="5">
    <source>
        <dbReference type="EMBL" id="POF90018.1"/>
    </source>
</evidence>
<dbReference type="PROSITE" id="PS01124">
    <property type="entry name" value="HTH_ARAC_FAMILY_2"/>
    <property type="match status" value="1"/>
</dbReference>
<keyword evidence="1" id="KW-0805">Transcription regulation</keyword>
<dbReference type="CDD" id="cd03136">
    <property type="entry name" value="GATase1_AraC_ArgR_like"/>
    <property type="match status" value="1"/>
</dbReference>
<dbReference type="PROSITE" id="PS00041">
    <property type="entry name" value="HTH_ARAC_FAMILY_1"/>
    <property type="match status" value="1"/>
</dbReference>
<keyword evidence="2" id="KW-0238">DNA-binding</keyword>
<organism evidence="5 6">
    <name type="scientific">Pseudomonas putida</name>
    <name type="common">Arthrobacter siderocapsulatus</name>
    <dbReference type="NCBI Taxonomy" id="303"/>
    <lineage>
        <taxon>Bacteria</taxon>
        <taxon>Pseudomonadati</taxon>
        <taxon>Pseudomonadota</taxon>
        <taxon>Gammaproteobacteria</taxon>
        <taxon>Pseudomonadales</taxon>
        <taxon>Pseudomonadaceae</taxon>
        <taxon>Pseudomonas</taxon>
    </lineage>
</organism>
<dbReference type="InterPro" id="IPR018062">
    <property type="entry name" value="HTH_AraC-typ_CS"/>
</dbReference>
<dbReference type="PANTHER" id="PTHR43130:SF3">
    <property type="entry name" value="HTH-TYPE TRANSCRIPTIONAL REGULATOR RV1931C"/>
    <property type="match status" value="1"/>
</dbReference>
<dbReference type="AlphaFoldDB" id="A0A2S3WHA7"/>
<dbReference type="InterPro" id="IPR002818">
    <property type="entry name" value="DJ-1/PfpI"/>
</dbReference>
<keyword evidence="3" id="KW-0804">Transcription</keyword>
<dbReference type="EMBL" id="MIND01000018">
    <property type="protein sequence ID" value="POF90018.1"/>
    <property type="molecule type" value="Genomic_DNA"/>
</dbReference>
<dbReference type="Pfam" id="PF12833">
    <property type="entry name" value="HTH_18"/>
    <property type="match status" value="1"/>
</dbReference>
<proteinExistence type="predicted"/>
<dbReference type="InterPro" id="IPR052158">
    <property type="entry name" value="INH-QAR"/>
</dbReference>
<dbReference type="InterPro" id="IPR009057">
    <property type="entry name" value="Homeodomain-like_sf"/>
</dbReference>
<dbReference type="GO" id="GO:0009893">
    <property type="term" value="P:positive regulation of metabolic process"/>
    <property type="evidence" value="ECO:0007669"/>
    <property type="project" value="UniProtKB-ARBA"/>
</dbReference>
<evidence type="ECO:0000313" key="6">
    <source>
        <dbReference type="Proteomes" id="UP000237194"/>
    </source>
</evidence>
<dbReference type="InterPro" id="IPR029062">
    <property type="entry name" value="Class_I_gatase-like"/>
</dbReference>
<dbReference type="RefSeq" id="WP_103437992.1">
    <property type="nucleotide sequence ID" value="NZ_MIND01000018.1"/>
</dbReference>
<dbReference type="GO" id="GO:0003700">
    <property type="term" value="F:DNA-binding transcription factor activity"/>
    <property type="evidence" value="ECO:0007669"/>
    <property type="project" value="InterPro"/>
</dbReference>
<evidence type="ECO:0000259" key="4">
    <source>
        <dbReference type="PROSITE" id="PS01124"/>
    </source>
</evidence>
<dbReference type="SUPFAM" id="SSF46689">
    <property type="entry name" value="Homeodomain-like"/>
    <property type="match status" value="2"/>
</dbReference>
<accession>A0A2S3WHA7</accession>